<reference evidence="2" key="1">
    <citation type="submission" date="2021-05" db="EMBL/GenBank/DDBJ databases">
        <authorList>
            <person name="Alioto T."/>
            <person name="Alioto T."/>
            <person name="Gomez Garrido J."/>
        </authorList>
    </citation>
    <scope>NUCLEOTIDE SEQUENCE</scope>
</reference>
<feature type="compositionally biased region" description="Polar residues" evidence="1">
    <location>
        <begin position="182"/>
        <end position="191"/>
    </location>
</feature>
<evidence type="ECO:0000313" key="2">
    <source>
        <dbReference type="EMBL" id="CAG6518621.1"/>
    </source>
</evidence>
<evidence type="ECO:0000256" key="1">
    <source>
        <dbReference type="SAM" id="MobiDB-lite"/>
    </source>
</evidence>
<feature type="region of interest" description="Disordered" evidence="1">
    <location>
        <begin position="182"/>
        <end position="204"/>
    </location>
</feature>
<dbReference type="AlphaFoldDB" id="A0A8D8GSQ5"/>
<organism evidence="2">
    <name type="scientific">Culex pipiens</name>
    <name type="common">House mosquito</name>
    <dbReference type="NCBI Taxonomy" id="7175"/>
    <lineage>
        <taxon>Eukaryota</taxon>
        <taxon>Metazoa</taxon>
        <taxon>Ecdysozoa</taxon>
        <taxon>Arthropoda</taxon>
        <taxon>Hexapoda</taxon>
        <taxon>Insecta</taxon>
        <taxon>Pterygota</taxon>
        <taxon>Neoptera</taxon>
        <taxon>Endopterygota</taxon>
        <taxon>Diptera</taxon>
        <taxon>Nematocera</taxon>
        <taxon>Culicoidea</taxon>
        <taxon>Culicidae</taxon>
        <taxon>Culicinae</taxon>
        <taxon>Culicini</taxon>
        <taxon>Culex</taxon>
        <taxon>Culex</taxon>
    </lineage>
</organism>
<name>A0A8D8GSQ5_CULPI</name>
<dbReference type="EMBL" id="HBUE01283261">
    <property type="protein sequence ID" value="CAG6570163.1"/>
    <property type="molecule type" value="Transcribed_RNA"/>
</dbReference>
<sequence length="204" mass="22314">MFFVAHPHVPADLQSAGTGRRLRHRATWPHRDQGQGQNAHLLAARQEGLRQGAADAPANRPGHCHPPKVTVPVGAEQPAAAAAVPTPDRVRRQPQRRFHNCQPFVQPLAVGRGRVDRREGRNHPTDGQRQSPVDGFDIDRLGLVQRQLHAQHGRLWGEDSAAKSTGPQVVGDCVGHDVPQRQLQLQPSESVPTGKFLNAAVQED</sequence>
<feature type="region of interest" description="Disordered" evidence="1">
    <location>
        <begin position="114"/>
        <end position="135"/>
    </location>
</feature>
<proteinExistence type="predicted"/>
<dbReference type="EMBL" id="HBUE01177708">
    <property type="protein sequence ID" value="CAG6518621.1"/>
    <property type="molecule type" value="Transcribed_RNA"/>
</dbReference>
<accession>A0A8D8GSQ5</accession>
<feature type="compositionally biased region" description="Basic and acidic residues" evidence="1">
    <location>
        <begin position="114"/>
        <end position="126"/>
    </location>
</feature>
<protein>
    <submittedName>
        <fullName evidence="2">(northern house mosquito) hypothetical protein</fullName>
    </submittedName>
</protein>